<feature type="transmembrane region" description="Helical" evidence="10">
    <location>
        <begin position="1051"/>
        <end position="1075"/>
    </location>
</feature>
<feature type="transmembrane region" description="Helical" evidence="10">
    <location>
        <begin position="1125"/>
        <end position="1146"/>
    </location>
</feature>
<accession>A0A6F9DK21</accession>
<dbReference type="InterPro" id="IPR017452">
    <property type="entry name" value="GPCR_Rhodpsn_7TM"/>
</dbReference>
<evidence type="ECO:0000256" key="2">
    <source>
        <dbReference type="ARBA" id="ARBA00004308"/>
    </source>
</evidence>
<dbReference type="EMBL" id="LR787627">
    <property type="protein sequence ID" value="CAB3263489.1"/>
    <property type="molecule type" value="mRNA"/>
</dbReference>
<dbReference type="Gene3D" id="1.20.1070.10">
    <property type="entry name" value="Rhodopsin 7-helix transmembrane proteins"/>
    <property type="match status" value="2"/>
</dbReference>
<evidence type="ECO:0000256" key="6">
    <source>
        <dbReference type="ARBA" id="ARBA00023136"/>
    </source>
</evidence>
<comment type="caution">
    <text evidence="8">Lacks conserved residue(s) required for the propagation of feature annotation.</text>
</comment>
<feature type="transmembrane region" description="Helical" evidence="10">
    <location>
        <begin position="923"/>
        <end position="945"/>
    </location>
</feature>
<dbReference type="AlphaFoldDB" id="A0A6F9DK21"/>
<feature type="transmembrane region" description="Helical" evidence="10">
    <location>
        <begin position="888"/>
        <end position="911"/>
    </location>
</feature>
<feature type="transmembrane region" description="Helical" evidence="10">
    <location>
        <begin position="1096"/>
        <end position="1119"/>
    </location>
</feature>
<feature type="disulfide bond" evidence="8">
    <location>
        <begin position="594"/>
        <end position="609"/>
    </location>
</feature>
<feature type="disulfide bond" evidence="8">
    <location>
        <begin position="232"/>
        <end position="250"/>
    </location>
</feature>
<evidence type="ECO:0000256" key="8">
    <source>
        <dbReference type="PROSITE-ProRule" id="PRU00124"/>
    </source>
</evidence>
<dbReference type="PRINTS" id="PR00261">
    <property type="entry name" value="LDLRECEPTOR"/>
</dbReference>
<keyword evidence="11" id="KW-0732">Signal</keyword>
<evidence type="ECO:0000256" key="1">
    <source>
        <dbReference type="ARBA" id="ARBA00004167"/>
    </source>
</evidence>
<feature type="transmembrane region" description="Helical" evidence="10">
    <location>
        <begin position="798"/>
        <end position="817"/>
    </location>
</feature>
<dbReference type="SMART" id="SM00192">
    <property type="entry name" value="LDLa"/>
    <property type="match status" value="14"/>
</dbReference>
<dbReference type="GO" id="GO:0012505">
    <property type="term" value="C:endomembrane system"/>
    <property type="evidence" value="ECO:0007669"/>
    <property type="project" value="UniProtKB-SubCell"/>
</dbReference>
<dbReference type="Gene3D" id="4.10.400.10">
    <property type="entry name" value="Low-density Lipoprotein Receptor"/>
    <property type="match status" value="7"/>
</dbReference>
<evidence type="ECO:0000256" key="3">
    <source>
        <dbReference type="ARBA" id="ARBA00022692"/>
    </source>
</evidence>
<keyword evidence="7 8" id="KW-1015">Disulfide bond</keyword>
<keyword evidence="5 10" id="KW-1133">Transmembrane helix</keyword>
<protein>
    <submittedName>
        <fullName evidence="13">Prolow-density lipoprotein receptor-related protein 1-like</fullName>
    </submittedName>
</protein>
<evidence type="ECO:0000259" key="12">
    <source>
        <dbReference type="PROSITE" id="PS50262"/>
    </source>
</evidence>
<dbReference type="PROSITE" id="PS50068">
    <property type="entry name" value="LDLRA_2"/>
    <property type="match status" value="6"/>
</dbReference>
<comment type="subcellular location">
    <subcellularLocation>
        <location evidence="2">Endomembrane system</location>
    </subcellularLocation>
    <subcellularLocation>
        <location evidence="1">Membrane</location>
        <topology evidence="1">Single-pass membrane protein</topology>
    </subcellularLocation>
</comment>
<keyword evidence="3 10" id="KW-0812">Transmembrane</keyword>
<feature type="disulfide bond" evidence="8">
    <location>
        <begin position="309"/>
        <end position="327"/>
    </location>
</feature>
<feature type="domain" description="G-protein coupled receptors family 1 profile" evidence="12">
    <location>
        <begin position="813"/>
        <end position="1147"/>
    </location>
</feature>
<dbReference type="GO" id="GO:0005886">
    <property type="term" value="C:plasma membrane"/>
    <property type="evidence" value="ECO:0007669"/>
    <property type="project" value="TreeGrafter"/>
</dbReference>
<dbReference type="PANTHER" id="PTHR24270:SF62">
    <property type="entry name" value="LOW-DENSITY LIPOPROTEIN RECEPTOR-RELATED PROTEIN 2"/>
    <property type="match status" value="1"/>
</dbReference>
<dbReference type="GO" id="GO:0016192">
    <property type="term" value="P:vesicle-mediated transport"/>
    <property type="evidence" value="ECO:0007669"/>
    <property type="project" value="UniProtKB-ARBA"/>
</dbReference>
<reference evidence="13" key="1">
    <citation type="submission" date="2020-04" db="EMBL/GenBank/DDBJ databases">
        <authorList>
            <person name="Neveu A P."/>
        </authorList>
    </citation>
    <scope>NUCLEOTIDE SEQUENCE</scope>
    <source>
        <tissue evidence="13">Whole embryo</tissue>
    </source>
</reference>
<dbReference type="PROSITE" id="PS01209">
    <property type="entry name" value="LDLRA_1"/>
    <property type="match status" value="3"/>
</dbReference>
<feature type="transmembrane region" description="Helical" evidence="10">
    <location>
        <begin position="838"/>
        <end position="860"/>
    </location>
</feature>
<dbReference type="InterPro" id="IPR036055">
    <property type="entry name" value="LDL_receptor-like_sf"/>
</dbReference>
<keyword evidence="6 10" id="KW-0472">Membrane</keyword>
<evidence type="ECO:0000256" key="5">
    <source>
        <dbReference type="ARBA" id="ARBA00022989"/>
    </source>
</evidence>
<organism evidence="13">
    <name type="scientific">Phallusia mammillata</name>
    <dbReference type="NCBI Taxonomy" id="59560"/>
    <lineage>
        <taxon>Eukaryota</taxon>
        <taxon>Metazoa</taxon>
        <taxon>Chordata</taxon>
        <taxon>Tunicata</taxon>
        <taxon>Ascidiacea</taxon>
        <taxon>Phlebobranchia</taxon>
        <taxon>Ascidiidae</taxon>
        <taxon>Phallusia</taxon>
    </lineage>
</organism>
<gene>
    <name evidence="13" type="primary">Lrp1-003</name>
</gene>
<feature type="chain" id="PRO_5026254698" evidence="11">
    <location>
        <begin position="18"/>
        <end position="1230"/>
    </location>
</feature>
<evidence type="ECO:0000256" key="9">
    <source>
        <dbReference type="SAM" id="MobiDB-lite"/>
    </source>
</evidence>
<dbReference type="CDD" id="cd00112">
    <property type="entry name" value="LDLa"/>
    <property type="match status" value="5"/>
</dbReference>
<keyword evidence="13" id="KW-0449">Lipoprotein</keyword>
<keyword evidence="13" id="KW-0675">Receptor</keyword>
<keyword evidence="4" id="KW-0677">Repeat</keyword>
<evidence type="ECO:0000256" key="4">
    <source>
        <dbReference type="ARBA" id="ARBA00022737"/>
    </source>
</evidence>
<feature type="signal peptide" evidence="11">
    <location>
        <begin position="1"/>
        <end position="17"/>
    </location>
</feature>
<proteinExistence type="evidence at transcript level"/>
<dbReference type="Pfam" id="PF00057">
    <property type="entry name" value="Ldl_recept_a"/>
    <property type="match status" value="2"/>
</dbReference>
<name>A0A6F9DK21_9ASCI</name>
<sequence>MDLKPFLVCLIVSILQGSGIPAEGAKNSTLWTEVPSSGPYTSCSSEQWPYFFCENGINCFTIQQACDGHDDCGDSSDEWMLCPHSYLCPGQEKPIAMDKFCDGTKDCKGGEDELTQSNNSSFVCANAWRSVWNSPESRIWQESRVPFQPIARSHFHQEDFQHRCALPQNYVCDGINHCGDHSDECNDMCGPEKKFLCDNGRCISQANVCDWRDDCGDGSDERAPGCNKSFPCDDGTHIPFNKFCDGVDDCPDGSDEKHFANATTVTCSNRYNFFDFRCVLPNIFRCDGTEQCLHREDECTEDCNYSFQCKDGGCIVAHKKCDGRADCADMSDECGEVNCDEVFECDDGACLSLDRFCDGVKHCAHGEDEIDQVEKDGFHYCANRFNWIRKKNNATYSDRVCRLPERYMCDGIEHCDQRSDECQNNCTYSMFCDEGNTCLPRSQLCNGEPKCKDLKDEPGLKVDSLSKVKGFKCNVPSIHHRQLCVLPQEMVGDDTFECSDGSDVCFNDSMCATCRTNTNIRIRKSQVCDGVFDCPDLSDECFCYDVIASPTCSHSCFARQTSKCMCQVGEVPCLIHNGTTVDQNAHCIPVSGFCNGVVDCPNGADEMYCDSNQQCDDTCLKDVSETMTCQKSTAGNPYAPVIAKKCDGRPECSTMEDECESCQNPPEYCNKRSGDGFFTCAESSILPGLLVCDGIAQCAAKDDEILGCIGRMECGNGSVYSVEESQWCDFVVDCEFWQDEMNCSKTHFYCETGEPVFVQRRQMYDGKDDCADGSDECPPSFDNDAVFSSRYYLIKNHFLKVMVWIMGLLAIGGNLSVMVQSTRVLSNTKRRKLTKVAIIYNCLVLNLSLADFLMGIYLIALGIKDALSTGSYCKEDHSWRSGTTCASLGVLAVLSSEVSLTTLAILSTYRAYCVVRPVQSRGLNVCTTVFLAACTWIFASILAFIPFASPLQDYFISQVWVSHNPYFSSDMINKSEFNEFFHKLQNYINLTDVPNKCQVDNGDSVSWSCAPSSLAEFDQNYSVLGYYGYYSTHATCLPKIFTTREDVAWEFSIALTTLNFVFCLYIVLAYCVICRPRQINKSSFSSQSTRNMQKKIAILVASDCACWLPICTIVFLWFAQVPISSIVYAITAVILLPINSALNPLFYSNAIHNLFSEFANFANKINPHGCYLLRGGGRQERAQNKGRSEGRSRRLLEETEMETRGRVSRSESRVVTEHTFVDNAMNESVI</sequence>
<evidence type="ECO:0000256" key="7">
    <source>
        <dbReference type="ARBA" id="ARBA00023157"/>
    </source>
</evidence>
<dbReference type="PANTHER" id="PTHR24270">
    <property type="entry name" value="LOW-DENSITY LIPOPROTEIN RECEPTOR-RELATED"/>
    <property type="match status" value="1"/>
</dbReference>
<feature type="region of interest" description="Disordered" evidence="9">
    <location>
        <begin position="1181"/>
        <end position="1202"/>
    </location>
</feature>
<dbReference type="SUPFAM" id="SSF81321">
    <property type="entry name" value="Family A G protein-coupled receptor-like"/>
    <property type="match status" value="1"/>
</dbReference>
<evidence type="ECO:0000313" key="13">
    <source>
        <dbReference type="EMBL" id="CAB3263489.1"/>
    </source>
</evidence>
<dbReference type="SUPFAM" id="SSF57424">
    <property type="entry name" value="LDL receptor-like module"/>
    <property type="match status" value="7"/>
</dbReference>
<dbReference type="InterPro" id="IPR050685">
    <property type="entry name" value="LDLR"/>
</dbReference>
<feature type="disulfide bond" evidence="8">
    <location>
        <begin position="345"/>
        <end position="363"/>
    </location>
</feature>
<evidence type="ECO:0000256" key="11">
    <source>
        <dbReference type="SAM" id="SignalP"/>
    </source>
</evidence>
<dbReference type="PROSITE" id="PS50262">
    <property type="entry name" value="G_PROTEIN_RECEP_F1_2"/>
    <property type="match status" value="1"/>
</dbReference>
<feature type="disulfide bond" evidence="8">
    <location>
        <begin position="197"/>
        <end position="215"/>
    </location>
</feature>
<dbReference type="InterPro" id="IPR023415">
    <property type="entry name" value="LDLR_class-A_CS"/>
</dbReference>
<evidence type="ECO:0000256" key="10">
    <source>
        <dbReference type="SAM" id="Phobius"/>
    </source>
</evidence>
<dbReference type="FunFam" id="1.20.1070.10:FF:000589">
    <property type="entry name" value="Uncharacterized protein"/>
    <property type="match status" value="1"/>
</dbReference>
<dbReference type="InterPro" id="IPR002172">
    <property type="entry name" value="LDrepeatLR_classA_rpt"/>
</dbReference>